<feature type="chain" id="PRO_5008521246" evidence="2">
    <location>
        <begin position="26"/>
        <end position="172"/>
    </location>
</feature>
<evidence type="ECO:0000256" key="1">
    <source>
        <dbReference type="SAM" id="Phobius"/>
    </source>
</evidence>
<dbReference type="GeneID" id="30907729"/>
<proteinExistence type="predicted"/>
<dbReference type="RefSeq" id="XP_019913397.1">
    <property type="nucleotide sequence ID" value="XM_020057812.1"/>
</dbReference>
<sequence>MRISCIFLLINFLFIINLLAPCICSENVVKKRVLDAFNTVSEKLSGSDKRKKNAVLAGAATTVVALMSTLIGGAYLLKPKRKDELGDSGTVAFVVNLLLDTADGAVVESQKGYIMGKDITKTFPSEKELREYIEKNIKDSDSDKGSSAKKELLNSIMHINVHIKHPSGDSQT</sequence>
<protein>
    <submittedName>
        <fullName evidence="3">Early transcribed membrane protein</fullName>
    </submittedName>
</protein>
<dbReference type="Pfam" id="PF09716">
    <property type="entry name" value="ETRAMP"/>
    <property type="match status" value="1"/>
</dbReference>
<evidence type="ECO:0000256" key="2">
    <source>
        <dbReference type="SAM" id="SignalP"/>
    </source>
</evidence>
<dbReference type="InterPro" id="IPR006389">
    <property type="entry name" value="Early_transc_mb_plasmodium"/>
</dbReference>
<feature type="signal peptide" evidence="2">
    <location>
        <begin position="1"/>
        <end position="25"/>
    </location>
</feature>
<dbReference type="VEuPathDB" id="PlasmoDB:PCOAH_00010030"/>
<keyword evidence="1" id="KW-1133">Transmembrane helix</keyword>
<feature type="transmembrane region" description="Helical" evidence="1">
    <location>
        <begin position="54"/>
        <end position="77"/>
    </location>
</feature>
<dbReference type="OrthoDB" id="387039at2759"/>
<reference evidence="4" key="1">
    <citation type="submission" date="2016-06" db="EMBL/GenBank/DDBJ databases">
        <title>First high quality genome sequence of Plasmodium coatneyi using continuous long reads from single molecule, real-time sequencing.</title>
        <authorList>
            <person name="Chien J.-T."/>
            <person name="Pakala S.B."/>
            <person name="Geraldo J.A."/>
            <person name="Lapp S.A."/>
            <person name="Barnwell J.W."/>
            <person name="Kissinger J.C."/>
            <person name="Galinski M.R."/>
            <person name="Humphrey J.C."/>
        </authorList>
    </citation>
    <scope>NUCLEOTIDE SEQUENCE [LARGE SCALE GENOMIC DNA]</scope>
    <source>
        <strain evidence="4">Hackeri</strain>
    </source>
</reference>
<keyword evidence="1" id="KW-0812">Transmembrane</keyword>
<name>A0A1B1DVA6_9APIC</name>
<evidence type="ECO:0000313" key="3">
    <source>
        <dbReference type="EMBL" id="ANQ06702.1"/>
    </source>
</evidence>
<evidence type="ECO:0000313" key="4">
    <source>
        <dbReference type="Proteomes" id="UP000092716"/>
    </source>
</evidence>
<keyword evidence="2" id="KW-0732">Signal</keyword>
<accession>A0A1B1DVA6</accession>
<keyword evidence="1" id="KW-0472">Membrane</keyword>
<organism evidence="3 4">
    <name type="scientific">Plasmodium coatneyi</name>
    <dbReference type="NCBI Taxonomy" id="208452"/>
    <lineage>
        <taxon>Eukaryota</taxon>
        <taxon>Sar</taxon>
        <taxon>Alveolata</taxon>
        <taxon>Apicomplexa</taxon>
        <taxon>Aconoidasida</taxon>
        <taxon>Haemosporida</taxon>
        <taxon>Plasmodiidae</taxon>
        <taxon>Plasmodium</taxon>
    </lineage>
</organism>
<dbReference type="Proteomes" id="UP000092716">
    <property type="component" value="Chromosome 5"/>
</dbReference>
<gene>
    <name evidence="3" type="ORF">PCOAH_00010030</name>
</gene>
<dbReference type="AlphaFoldDB" id="A0A1B1DVA6"/>
<dbReference type="EMBL" id="CP016243">
    <property type="protein sequence ID" value="ANQ06702.1"/>
    <property type="molecule type" value="Genomic_DNA"/>
</dbReference>
<keyword evidence="4" id="KW-1185">Reference proteome</keyword>
<dbReference type="KEGG" id="pcot:PCOAH_00010030"/>
<dbReference type="NCBIfam" id="TIGR01495">
    <property type="entry name" value="ETRAMP"/>
    <property type="match status" value="1"/>
</dbReference>